<keyword evidence="3" id="KW-1185">Reference proteome</keyword>
<feature type="region of interest" description="Disordered" evidence="1">
    <location>
        <begin position="1"/>
        <end position="56"/>
    </location>
</feature>
<evidence type="ECO:0000256" key="1">
    <source>
        <dbReference type="SAM" id="MobiDB-lite"/>
    </source>
</evidence>
<sequence length="139" mass="13802">MYFQPPEDRGGGGRERAGSLHQAADGAESPAAGGANIMGSAPATFCPSPISPTRPPSALAAAAAGAAFIALDERDSCDLGHHAPTALDDSAAAGRAPSSDNIDLGWGAMGNALMEEDGEGEAEEAGEGYSCAATDDAQR</sequence>
<evidence type="ECO:0000313" key="2">
    <source>
        <dbReference type="EMBL" id="CBN76225.1"/>
    </source>
</evidence>
<organism evidence="2 3">
    <name type="scientific">Ectocarpus siliculosus</name>
    <name type="common">Brown alga</name>
    <name type="synonym">Conferva siliculosa</name>
    <dbReference type="NCBI Taxonomy" id="2880"/>
    <lineage>
        <taxon>Eukaryota</taxon>
        <taxon>Sar</taxon>
        <taxon>Stramenopiles</taxon>
        <taxon>Ochrophyta</taxon>
        <taxon>PX clade</taxon>
        <taxon>Phaeophyceae</taxon>
        <taxon>Ectocarpales</taxon>
        <taxon>Ectocarpaceae</taxon>
        <taxon>Ectocarpus</taxon>
    </lineage>
</organism>
<reference evidence="2 3" key="1">
    <citation type="journal article" date="2010" name="Nature">
        <title>The Ectocarpus genome and the independent evolution of multicellularity in brown algae.</title>
        <authorList>
            <person name="Cock J.M."/>
            <person name="Sterck L."/>
            <person name="Rouze P."/>
            <person name="Scornet D."/>
            <person name="Allen A.E."/>
            <person name="Amoutzias G."/>
            <person name="Anthouard V."/>
            <person name="Artiguenave F."/>
            <person name="Aury J.M."/>
            <person name="Badger J.H."/>
            <person name="Beszteri B."/>
            <person name="Billiau K."/>
            <person name="Bonnet E."/>
            <person name="Bothwell J.H."/>
            <person name="Bowler C."/>
            <person name="Boyen C."/>
            <person name="Brownlee C."/>
            <person name="Carrano C.J."/>
            <person name="Charrier B."/>
            <person name="Cho G.Y."/>
            <person name="Coelho S.M."/>
            <person name="Collen J."/>
            <person name="Corre E."/>
            <person name="Da Silva C."/>
            <person name="Delage L."/>
            <person name="Delaroque N."/>
            <person name="Dittami S.M."/>
            <person name="Doulbeau S."/>
            <person name="Elias M."/>
            <person name="Farnham G."/>
            <person name="Gachon C.M."/>
            <person name="Gschloessl B."/>
            <person name="Heesch S."/>
            <person name="Jabbari K."/>
            <person name="Jubin C."/>
            <person name="Kawai H."/>
            <person name="Kimura K."/>
            <person name="Kloareg B."/>
            <person name="Kupper F.C."/>
            <person name="Lang D."/>
            <person name="Le Bail A."/>
            <person name="Leblanc C."/>
            <person name="Lerouge P."/>
            <person name="Lohr M."/>
            <person name="Lopez P.J."/>
            <person name="Martens C."/>
            <person name="Maumus F."/>
            <person name="Michel G."/>
            <person name="Miranda-Saavedra D."/>
            <person name="Morales J."/>
            <person name="Moreau H."/>
            <person name="Motomura T."/>
            <person name="Nagasato C."/>
            <person name="Napoli C.A."/>
            <person name="Nelson D.R."/>
            <person name="Nyvall-Collen P."/>
            <person name="Peters A.F."/>
            <person name="Pommier C."/>
            <person name="Potin P."/>
            <person name="Poulain J."/>
            <person name="Quesneville H."/>
            <person name="Read B."/>
            <person name="Rensing S.A."/>
            <person name="Ritter A."/>
            <person name="Rousvoal S."/>
            <person name="Samanta M."/>
            <person name="Samson G."/>
            <person name="Schroeder D.C."/>
            <person name="Segurens B."/>
            <person name="Strittmatter M."/>
            <person name="Tonon T."/>
            <person name="Tregear J.W."/>
            <person name="Valentin K."/>
            <person name="von Dassow P."/>
            <person name="Yamagishi T."/>
            <person name="Van de Peer Y."/>
            <person name="Wincker P."/>
        </authorList>
    </citation>
    <scope>NUCLEOTIDE SEQUENCE [LARGE SCALE GENOMIC DNA]</scope>
    <source>
        <strain evidence="3">Ec32 / CCAP1310/4</strain>
    </source>
</reference>
<dbReference type="InParanoid" id="D8LMP9"/>
<feature type="compositionally biased region" description="Acidic residues" evidence="1">
    <location>
        <begin position="114"/>
        <end position="126"/>
    </location>
</feature>
<feature type="compositionally biased region" description="Basic and acidic residues" evidence="1">
    <location>
        <begin position="1"/>
        <end position="18"/>
    </location>
</feature>
<gene>
    <name evidence="2" type="ORF">Esi_0409_0017</name>
</gene>
<accession>D8LMP9</accession>
<dbReference type="AlphaFoldDB" id="D8LMP9"/>
<proteinExistence type="predicted"/>
<feature type="region of interest" description="Disordered" evidence="1">
    <location>
        <begin position="79"/>
        <end position="139"/>
    </location>
</feature>
<protein>
    <submittedName>
        <fullName evidence="2">Uncharacterized protein</fullName>
    </submittedName>
</protein>
<dbReference type="EMBL" id="FN649760">
    <property type="protein sequence ID" value="CBN76225.1"/>
    <property type="molecule type" value="Genomic_DNA"/>
</dbReference>
<dbReference type="Proteomes" id="UP000002630">
    <property type="component" value="Unassembled WGS sequence"/>
</dbReference>
<evidence type="ECO:0000313" key="3">
    <source>
        <dbReference type="Proteomes" id="UP000002630"/>
    </source>
</evidence>
<name>D8LMP9_ECTSI</name>